<dbReference type="Proteomes" id="UP000036196">
    <property type="component" value="Unassembled WGS sequence"/>
</dbReference>
<comment type="caution">
    <text evidence="6">The sequence shown here is derived from an EMBL/GenBank/DDBJ whole genome shotgun (WGS) entry which is preliminary data.</text>
</comment>
<keyword evidence="7" id="KW-1185">Reference proteome</keyword>
<dbReference type="EMBL" id="LDZF01000006">
    <property type="protein sequence ID" value="KMK14756.1"/>
    <property type="molecule type" value="Genomic_DNA"/>
</dbReference>
<protein>
    <recommendedName>
        <fullName evidence="5">HTH lysR-type domain-containing protein</fullName>
    </recommendedName>
</protein>
<dbReference type="InterPro" id="IPR036388">
    <property type="entry name" value="WH-like_DNA-bd_sf"/>
</dbReference>
<proteinExistence type="inferred from homology"/>
<gene>
    <name evidence="6" type="ORF">ABW06_07955</name>
</gene>
<dbReference type="InterPro" id="IPR000847">
    <property type="entry name" value="LysR_HTH_N"/>
</dbReference>
<dbReference type="GO" id="GO:0032993">
    <property type="term" value="C:protein-DNA complex"/>
    <property type="evidence" value="ECO:0007669"/>
    <property type="project" value="TreeGrafter"/>
</dbReference>
<dbReference type="AlphaFoldDB" id="A0A0J5L4M7"/>
<dbReference type="Pfam" id="PF00126">
    <property type="entry name" value="HTH_1"/>
    <property type="match status" value="1"/>
</dbReference>
<evidence type="ECO:0000313" key="6">
    <source>
        <dbReference type="EMBL" id="KMK14756.1"/>
    </source>
</evidence>
<keyword evidence="4" id="KW-0804">Transcription</keyword>
<dbReference type="SUPFAM" id="SSF46785">
    <property type="entry name" value="Winged helix' DNA-binding domain"/>
    <property type="match status" value="1"/>
</dbReference>
<dbReference type="STRING" id="61647.LG71_06080"/>
<dbReference type="FunFam" id="1.10.10.10:FF:000001">
    <property type="entry name" value="LysR family transcriptional regulator"/>
    <property type="match status" value="1"/>
</dbReference>
<evidence type="ECO:0000256" key="4">
    <source>
        <dbReference type="ARBA" id="ARBA00023163"/>
    </source>
</evidence>
<evidence type="ECO:0000259" key="5">
    <source>
        <dbReference type="PROSITE" id="PS50931"/>
    </source>
</evidence>
<dbReference type="SUPFAM" id="SSF53850">
    <property type="entry name" value="Periplasmic binding protein-like II"/>
    <property type="match status" value="1"/>
</dbReference>
<dbReference type="PATRIC" id="fig|61647.15.peg.4830"/>
<dbReference type="GO" id="GO:0003677">
    <property type="term" value="F:DNA binding"/>
    <property type="evidence" value="ECO:0007669"/>
    <property type="project" value="UniProtKB-KW"/>
</dbReference>
<dbReference type="InterPro" id="IPR036390">
    <property type="entry name" value="WH_DNA-bd_sf"/>
</dbReference>
<sequence>MKIIQLRCFIILSETLSFSHTAEILHLTQSAVSYQIKRLESILKFQLFNRNNKSVELTEAGKYFYRDATEILSRLTLAINNAAAIDQGLSRTIKISYGGFDLERYNLPEIIAKIKEELPKTEVMVLLSDHREQRAALLSHKAHIILTPRDNIEDADGVIYKEIISSGLDCIMSERNPLHEKTMVNVEDLAREKLMLLDPTRSPRELSTFAKSLQQLLPESHYTYVDSSASANILIKSNSGVALIPEFARSLDSGLCRVPFNFDATVSYGVAWLKENDHPDVVHCARLIHQCFQKV</sequence>
<dbReference type="Gene3D" id="1.10.10.10">
    <property type="entry name" value="Winged helix-like DNA-binding domain superfamily/Winged helix DNA-binding domain"/>
    <property type="match status" value="1"/>
</dbReference>
<dbReference type="Pfam" id="PF03466">
    <property type="entry name" value="LysR_substrate"/>
    <property type="match status" value="1"/>
</dbReference>
<comment type="similarity">
    <text evidence="1">Belongs to the LysR transcriptional regulatory family.</text>
</comment>
<dbReference type="PANTHER" id="PTHR30346:SF0">
    <property type="entry name" value="HCA OPERON TRANSCRIPTIONAL ACTIVATOR HCAR"/>
    <property type="match status" value="1"/>
</dbReference>
<keyword evidence="3" id="KW-0238">DNA-binding</keyword>
<organism evidence="6 7">
    <name type="scientific">Pluralibacter gergoviae</name>
    <name type="common">Enterobacter gergoviae</name>
    <dbReference type="NCBI Taxonomy" id="61647"/>
    <lineage>
        <taxon>Bacteria</taxon>
        <taxon>Pseudomonadati</taxon>
        <taxon>Pseudomonadota</taxon>
        <taxon>Gammaproteobacteria</taxon>
        <taxon>Enterobacterales</taxon>
        <taxon>Enterobacteriaceae</taxon>
        <taxon>Pluralibacter</taxon>
    </lineage>
</organism>
<evidence type="ECO:0000313" key="7">
    <source>
        <dbReference type="Proteomes" id="UP000036196"/>
    </source>
</evidence>
<dbReference type="InterPro" id="IPR005119">
    <property type="entry name" value="LysR_subst-bd"/>
</dbReference>
<keyword evidence="2" id="KW-0805">Transcription regulation</keyword>
<feature type="domain" description="HTH lysR-type" evidence="5">
    <location>
        <begin position="1"/>
        <end position="58"/>
    </location>
</feature>
<name>A0A0J5L4M7_PLUGE</name>
<evidence type="ECO:0000256" key="3">
    <source>
        <dbReference type="ARBA" id="ARBA00023125"/>
    </source>
</evidence>
<dbReference type="PRINTS" id="PR00039">
    <property type="entry name" value="HTHLYSR"/>
</dbReference>
<dbReference type="CDD" id="cd05466">
    <property type="entry name" value="PBP2_LTTR_substrate"/>
    <property type="match status" value="1"/>
</dbReference>
<dbReference type="Gene3D" id="3.40.190.10">
    <property type="entry name" value="Periplasmic binding protein-like II"/>
    <property type="match status" value="2"/>
</dbReference>
<reference evidence="6 7" key="1">
    <citation type="submission" date="2015-05" db="EMBL/GenBank/DDBJ databases">
        <title>Genome sequences of Pluralibacter gergoviae.</title>
        <authorList>
            <person name="Greninger A.L."/>
            <person name="Miller S."/>
        </authorList>
    </citation>
    <scope>NUCLEOTIDE SEQUENCE [LARGE SCALE GENOMIC DNA]</scope>
    <source>
        <strain evidence="6 7">JS81F13</strain>
    </source>
</reference>
<dbReference type="PANTHER" id="PTHR30346">
    <property type="entry name" value="TRANSCRIPTIONAL DUAL REGULATOR HCAR-RELATED"/>
    <property type="match status" value="1"/>
</dbReference>
<evidence type="ECO:0000256" key="1">
    <source>
        <dbReference type="ARBA" id="ARBA00009437"/>
    </source>
</evidence>
<dbReference type="eggNOG" id="COG0583">
    <property type="taxonomic scope" value="Bacteria"/>
</dbReference>
<dbReference type="PROSITE" id="PS50931">
    <property type="entry name" value="HTH_LYSR"/>
    <property type="match status" value="1"/>
</dbReference>
<dbReference type="RefSeq" id="WP_048278624.1">
    <property type="nucleotide sequence ID" value="NZ_JBPAND010000001.1"/>
</dbReference>
<dbReference type="GO" id="GO:0003700">
    <property type="term" value="F:DNA-binding transcription factor activity"/>
    <property type="evidence" value="ECO:0007669"/>
    <property type="project" value="InterPro"/>
</dbReference>
<accession>A0A0J5L4M7</accession>
<evidence type="ECO:0000256" key="2">
    <source>
        <dbReference type="ARBA" id="ARBA00023015"/>
    </source>
</evidence>